<dbReference type="PROSITE" id="PS00760">
    <property type="entry name" value="SPASE_I_2"/>
    <property type="match status" value="1"/>
</dbReference>
<dbReference type="InterPro" id="IPR036286">
    <property type="entry name" value="LexA/Signal_pep-like_sf"/>
</dbReference>
<dbReference type="PANTHER" id="PTHR12383">
    <property type="entry name" value="PROTEASE FAMILY S26 MITOCHONDRIAL INNER MEMBRANE PROTEASE-RELATED"/>
    <property type="match status" value="1"/>
</dbReference>
<name>A0A4R1BX61_9ACTN</name>
<dbReference type="OrthoDB" id="3296552at2"/>
<keyword evidence="5 8" id="KW-0472">Membrane</keyword>
<dbReference type="GO" id="GO:0009003">
    <property type="term" value="F:signal peptidase activity"/>
    <property type="evidence" value="ECO:0007669"/>
    <property type="project" value="UniProtKB-EC"/>
</dbReference>
<evidence type="ECO:0000256" key="2">
    <source>
        <dbReference type="ARBA" id="ARBA00004401"/>
    </source>
</evidence>
<dbReference type="EC" id="3.4.21.89" evidence="3 8"/>
<dbReference type="PRINTS" id="PR00727">
    <property type="entry name" value="LEADERPTASE"/>
</dbReference>
<feature type="transmembrane region" description="Helical" evidence="8">
    <location>
        <begin position="15"/>
        <end position="37"/>
    </location>
</feature>
<dbReference type="Pfam" id="PF10502">
    <property type="entry name" value="Peptidase_S26"/>
    <property type="match status" value="1"/>
</dbReference>
<dbReference type="RefSeq" id="WP_131585212.1">
    <property type="nucleotide sequence ID" value="NZ_SJZJ01000028.1"/>
</dbReference>
<dbReference type="SUPFAM" id="SSF51306">
    <property type="entry name" value="LexA/Signal peptidase"/>
    <property type="match status" value="1"/>
</dbReference>
<evidence type="ECO:0000256" key="3">
    <source>
        <dbReference type="ARBA" id="ARBA00013208"/>
    </source>
</evidence>
<dbReference type="InterPro" id="IPR000223">
    <property type="entry name" value="Pept_S26A_signal_pept_1"/>
</dbReference>
<evidence type="ECO:0000256" key="7">
    <source>
        <dbReference type="PIRSR" id="PIRSR600223-1"/>
    </source>
</evidence>
<dbReference type="AlphaFoldDB" id="A0A4R1BX61"/>
<feature type="domain" description="Peptidase S26" evidence="9">
    <location>
        <begin position="20"/>
        <end position="187"/>
    </location>
</feature>
<evidence type="ECO:0000313" key="11">
    <source>
        <dbReference type="Proteomes" id="UP000295453"/>
    </source>
</evidence>
<dbReference type="InterPro" id="IPR019757">
    <property type="entry name" value="Pept_S26A_signal_pept_1_Lys-AS"/>
</dbReference>
<evidence type="ECO:0000256" key="6">
    <source>
        <dbReference type="ARBA" id="ARBA00038445"/>
    </source>
</evidence>
<evidence type="ECO:0000256" key="4">
    <source>
        <dbReference type="ARBA" id="ARBA00022801"/>
    </source>
</evidence>
<dbReference type="EMBL" id="SJZJ01000028">
    <property type="protein sequence ID" value="TCJ21905.1"/>
    <property type="molecule type" value="Genomic_DNA"/>
</dbReference>
<organism evidence="10 11">
    <name type="scientific">Nocardioides jejuensis</name>
    <dbReference type="NCBI Taxonomy" id="2502782"/>
    <lineage>
        <taxon>Bacteria</taxon>
        <taxon>Bacillati</taxon>
        <taxon>Actinomycetota</taxon>
        <taxon>Actinomycetes</taxon>
        <taxon>Propionibacteriales</taxon>
        <taxon>Nocardioidaceae</taxon>
        <taxon>Nocardioides</taxon>
    </lineage>
</organism>
<keyword evidence="8" id="KW-0645">Protease</keyword>
<keyword evidence="8" id="KW-0812">Transmembrane</keyword>
<dbReference type="PANTHER" id="PTHR12383:SF16">
    <property type="entry name" value="MITOCHONDRIAL INNER MEMBRANE PROTEASE SUBUNIT 1"/>
    <property type="match status" value="1"/>
</dbReference>
<keyword evidence="11" id="KW-1185">Reference proteome</keyword>
<dbReference type="GO" id="GO:0006465">
    <property type="term" value="P:signal peptide processing"/>
    <property type="evidence" value="ECO:0007669"/>
    <property type="project" value="InterPro"/>
</dbReference>
<dbReference type="GO" id="GO:0004252">
    <property type="term" value="F:serine-type endopeptidase activity"/>
    <property type="evidence" value="ECO:0007669"/>
    <property type="project" value="InterPro"/>
</dbReference>
<dbReference type="GO" id="GO:0005886">
    <property type="term" value="C:plasma membrane"/>
    <property type="evidence" value="ECO:0007669"/>
    <property type="project" value="UniProtKB-SubCell"/>
</dbReference>
<evidence type="ECO:0000313" key="10">
    <source>
        <dbReference type="EMBL" id="TCJ21905.1"/>
    </source>
</evidence>
<comment type="caution">
    <text evidence="10">The sequence shown here is derived from an EMBL/GenBank/DDBJ whole genome shotgun (WGS) entry which is preliminary data.</text>
</comment>
<dbReference type="Gene3D" id="2.10.109.10">
    <property type="entry name" value="Umud Fragment, subunit A"/>
    <property type="match status" value="1"/>
</dbReference>
<dbReference type="InterPro" id="IPR019533">
    <property type="entry name" value="Peptidase_S26"/>
</dbReference>
<accession>A0A4R1BX61</accession>
<evidence type="ECO:0000259" key="9">
    <source>
        <dbReference type="Pfam" id="PF10502"/>
    </source>
</evidence>
<dbReference type="CDD" id="cd06530">
    <property type="entry name" value="S26_SPase_I"/>
    <property type="match status" value="1"/>
</dbReference>
<dbReference type="NCBIfam" id="TIGR02227">
    <property type="entry name" value="sigpep_I_bact"/>
    <property type="match status" value="1"/>
</dbReference>
<evidence type="ECO:0000256" key="8">
    <source>
        <dbReference type="RuleBase" id="RU362042"/>
    </source>
</evidence>
<comment type="similarity">
    <text evidence="6">Belongs to the peptidase S26 family. IMP1 subfamily.</text>
</comment>
<keyword evidence="4 8" id="KW-0378">Hydrolase</keyword>
<gene>
    <name evidence="10" type="primary">lepB</name>
    <name evidence="10" type="ORF">EPD65_14050</name>
</gene>
<evidence type="ECO:0000256" key="5">
    <source>
        <dbReference type="ARBA" id="ARBA00023136"/>
    </source>
</evidence>
<keyword evidence="8" id="KW-1133">Transmembrane helix</keyword>
<reference evidence="10 11" key="1">
    <citation type="submission" date="2019-03" db="EMBL/GenBank/DDBJ databases">
        <authorList>
            <person name="Kim M.K.M."/>
        </authorList>
    </citation>
    <scope>NUCLEOTIDE SEQUENCE [LARGE SCALE GENOMIC DNA]</scope>
    <source>
        <strain evidence="10 11">18JY15-6</strain>
    </source>
</reference>
<dbReference type="InterPro" id="IPR052064">
    <property type="entry name" value="Mito_IMP1_subunit"/>
</dbReference>
<protein>
    <recommendedName>
        <fullName evidence="3 8">Signal peptidase I</fullName>
        <ecNumber evidence="3 8">3.4.21.89</ecNumber>
    </recommendedName>
</protein>
<proteinExistence type="inferred from homology"/>
<sequence length="208" mass="22160">MKRPLRDERGSATHVVGWAALVSFLLALLGIVAALAFSVHVKGHSMEPTVHQGDRLLVQFWKRGDLKRFDLVEARAGVAKTPVVKRVIGLPGDTVAIRFKDGKPVVTVMPAGSSTAYVVVNPRWSEQVGDRIAPCCNADGTAGTAATEVVVPADSYWLLGDNWGGSDDSRTYGFVKKADVGGVLNFRLQPLGAFGSVPNPARLVAAKN</sequence>
<comment type="catalytic activity">
    <reaction evidence="1 8">
        <text>Cleavage of hydrophobic, N-terminal signal or leader sequences from secreted and periplasmic proteins.</text>
        <dbReference type="EC" id="3.4.21.89"/>
    </reaction>
</comment>
<dbReference type="Proteomes" id="UP000295453">
    <property type="component" value="Unassembled WGS sequence"/>
</dbReference>
<feature type="active site" evidence="7">
    <location>
        <position position="45"/>
    </location>
</feature>
<comment type="subcellular location">
    <subcellularLocation>
        <location evidence="2">Cell membrane</location>
        <topology evidence="2">Single-pass type II membrane protein</topology>
    </subcellularLocation>
    <subcellularLocation>
        <location evidence="8">Membrane</location>
        <topology evidence="8">Single-pass type II membrane protein</topology>
    </subcellularLocation>
</comment>
<feature type="active site" evidence="7">
    <location>
        <position position="85"/>
    </location>
</feature>
<evidence type="ECO:0000256" key="1">
    <source>
        <dbReference type="ARBA" id="ARBA00000677"/>
    </source>
</evidence>